<feature type="transmembrane region" description="Helical" evidence="1">
    <location>
        <begin position="169"/>
        <end position="190"/>
    </location>
</feature>
<dbReference type="RefSeq" id="WP_310930598.1">
    <property type="nucleotide sequence ID" value="NZ_JAMQOQ010000007.1"/>
</dbReference>
<dbReference type="EMBL" id="JAMQOQ010000007">
    <property type="protein sequence ID" value="MDS0296586.1"/>
    <property type="molecule type" value="Genomic_DNA"/>
</dbReference>
<accession>A0ABU2G827</accession>
<proteinExistence type="predicted"/>
<keyword evidence="1" id="KW-0812">Transmembrane</keyword>
<evidence type="ECO:0000313" key="3">
    <source>
        <dbReference type="Proteomes" id="UP001254813"/>
    </source>
</evidence>
<protein>
    <recommendedName>
        <fullName evidence="4">DUF4386 family protein</fullName>
    </recommendedName>
</protein>
<reference evidence="2 3" key="1">
    <citation type="submission" date="2022-06" db="EMBL/GenBank/DDBJ databases">
        <title>Halogeometricum sp. a new haloarchaeum isolate from saline soil.</title>
        <authorList>
            <person name="Strakova D."/>
            <person name="Galisteo C."/>
            <person name="Sanchez-Porro C."/>
            <person name="Ventosa A."/>
        </authorList>
    </citation>
    <scope>NUCLEOTIDE SEQUENCE [LARGE SCALE GENOMIC DNA]</scope>
    <source>
        <strain evidence="3">S3BR25-2</strain>
    </source>
</reference>
<sequence>MSRWNYLRVGGLAALTEAAIYVAGIVYFLVVLDFANVTAPLQQVELFVANQTSLYAMYLLIYVVFGVVLVALVLSLHARLKTDAPMLMGATTAFGLIWAGLVIASGMVANIGTGVVVDLYGTDPARATTVWLAVSPVIDGLGGGNEIVGGIWTLLVSVAALRTRALHRVLNYFGLVVGTVGILSAIPALGEVGGGIFGLTQIVWFVGLGILLLRAGRREASTFLREE</sequence>
<organism evidence="2 3">
    <name type="scientific">Halogeometricum luteum</name>
    <dbReference type="NCBI Taxonomy" id="2950537"/>
    <lineage>
        <taxon>Archaea</taxon>
        <taxon>Methanobacteriati</taxon>
        <taxon>Methanobacteriota</taxon>
        <taxon>Stenosarchaea group</taxon>
        <taxon>Halobacteria</taxon>
        <taxon>Halobacteriales</taxon>
        <taxon>Haloferacaceae</taxon>
        <taxon>Halogeometricum</taxon>
    </lineage>
</organism>
<keyword evidence="1" id="KW-0472">Membrane</keyword>
<feature type="transmembrane region" description="Helical" evidence="1">
    <location>
        <begin position="196"/>
        <end position="215"/>
    </location>
</feature>
<feature type="transmembrane region" description="Helical" evidence="1">
    <location>
        <begin position="55"/>
        <end position="74"/>
    </location>
</feature>
<feature type="transmembrane region" description="Helical" evidence="1">
    <location>
        <begin position="129"/>
        <end position="157"/>
    </location>
</feature>
<dbReference type="Proteomes" id="UP001254813">
    <property type="component" value="Unassembled WGS sequence"/>
</dbReference>
<evidence type="ECO:0000256" key="1">
    <source>
        <dbReference type="SAM" id="Phobius"/>
    </source>
</evidence>
<feature type="transmembrane region" description="Helical" evidence="1">
    <location>
        <begin position="12"/>
        <end position="35"/>
    </location>
</feature>
<keyword evidence="1" id="KW-1133">Transmembrane helix</keyword>
<feature type="transmembrane region" description="Helical" evidence="1">
    <location>
        <begin position="86"/>
        <end position="109"/>
    </location>
</feature>
<comment type="caution">
    <text evidence="2">The sequence shown here is derived from an EMBL/GenBank/DDBJ whole genome shotgun (WGS) entry which is preliminary data.</text>
</comment>
<evidence type="ECO:0008006" key="4">
    <source>
        <dbReference type="Google" id="ProtNLM"/>
    </source>
</evidence>
<name>A0ABU2G827_9EURY</name>
<evidence type="ECO:0000313" key="2">
    <source>
        <dbReference type="EMBL" id="MDS0296586.1"/>
    </source>
</evidence>
<keyword evidence="3" id="KW-1185">Reference proteome</keyword>
<gene>
    <name evidence="2" type="ORF">NDI79_20640</name>
</gene>